<feature type="domain" description="Copper amine oxidase-like N-terminal" evidence="2">
    <location>
        <begin position="36"/>
        <end position="137"/>
    </location>
</feature>
<dbReference type="EMBL" id="CP048209">
    <property type="protein sequence ID" value="QHT58839.1"/>
    <property type="molecule type" value="Genomic_DNA"/>
</dbReference>
<protein>
    <submittedName>
        <fullName evidence="3">Copper amine oxidase N-terminal domain-containing protein</fullName>
    </submittedName>
</protein>
<organism evidence="3 4">
    <name type="scientific">Paenibacillus lycopersici</name>
    <dbReference type="NCBI Taxonomy" id="2704462"/>
    <lineage>
        <taxon>Bacteria</taxon>
        <taxon>Bacillati</taxon>
        <taxon>Bacillota</taxon>
        <taxon>Bacilli</taxon>
        <taxon>Bacillales</taxon>
        <taxon>Paenibacillaceae</taxon>
        <taxon>Paenibacillus</taxon>
    </lineage>
</organism>
<dbReference type="Gene3D" id="3.30.457.10">
    <property type="entry name" value="Copper amine oxidase-like, N-terminal domain"/>
    <property type="match status" value="1"/>
</dbReference>
<accession>A0A6C0FV70</accession>
<sequence length="492" mass="52096">MRFIPSAIIAILLCCSAAWPAAAGEAAPAPPVALYIDGTKLAVEPILNDNSAYIPVRAAMEYMGAQVSYAGSTITVTRGTTTVAMQPNAPAFTINGISMLATASPMIIGGSTYLPIRMFGSAFGYDVEYQPAARAVVLHTPGEDAVVYGFAGDADGSPIRNGILHLQPSAAGAPVIDAPIHNGFYRVKAAPGAYAFAGFEDLASGEKLKTDAAPFTLAAGQTVFYPLAPSQAGFKVTLYKTDGMPVRKATATFNTSHGAVDVKIRNGIGYLDFHEPGSYTFNYLTIDDGSSELLDIYYPFKIEGDGTAGPLDLTAHTPNIVGQVSNEAPSGYGSMGIFDDSDSSEPGSNFVQPAPGGAFAFYLPDGRYEWSDYYDGGIREHFDVRQSFIVANGVPDRALAWSKPAINLQGTAATGEGEQLSGGYLYFRDAAAGKEYGAWVQDGRYACYVPDGTYDLVYEQFFDGRFQLRRSAPVTVAGGKLSVSPDLVFDIA</sequence>
<feature type="signal peptide" evidence="1">
    <location>
        <begin position="1"/>
        <end position="23"/>
    </location>
</feature>
<evidence type="ECO:0000313" key="4">
    <source>
        <dbReference type="Proteomes" id="UP000476064"/>
    </source>
</evidence>
<keyword evidence="1" id="KW-0732">Signal</keyword>
<proteinExistence type="predicted"/>
<evidence type="ECO:0000256" key="1">
    <source>
        <dbReference type="SAM" id="SignalP"/>
    </source>
</evidence>
<dbReference type="RefSeq" id="WP_162354909.1">
    <property type="nucleotide sequence ID" value="NZ_CP048209.1"/>
</dbReference>
<keyword evidence="4" id="KW-1185">Reference proteome</keyword>
<dbReference type="Pfam" id="PF07833">
    <property type="entry name" value="Cu_amine_oxidN1"/>
    <property type="match status" value="1"/>
</dbReference>
<dbReference type="InterPro" id="IPR012854">
    <property type="entry name" value="Cu_amine_oxidase-like_N"/>
</dbReference>
<evidence type="ECO:0000259" key="2">
    <source>
        <dbReference type="Pfam" id="PF07833"/>
    </source>
</evidence>
<dbReference type="SUPFAM" id="SSF55383">
    <property type="entry name" value="Copper amine oxidase, domain N"/>
    <property type="match status" value="1"/>
</dbReference>
<gene>
    <name evidence="3" type="ORF">GXP70_01810</name>
</gene>
<dbReference type="AlphaFoldDB" id="A0A6C0FV70"/>
<dbReference type="Proteomes" id="UP000476064">
    <property type="component" value="Chromosome"/>
</dbReference>
<name>A0A6C0FV70_9BACL</name>
<dbReference type="KEGG" id="plyc:GXP70_01810"/>
<evidence type="ECO:0000313" key="3">
    <source>
        <dbReference type="EMBL" id="QHT58839.1"/>
    </source>
</evidence>
<feature type="chain" id="PRO_5025625083" evidence="1">
    <location>
        <begin position="24"/>
        <end position="492"/>
    </location>
</feature>
<reference evidence="3 4" key="1">
    <citation type="submission" date="2020-01" db="EMBL/GenBank/DDBJ databases">
        <title>Paenibacillus sp. nov., isolated from tomato rhizosphere.</title>
        <authorList>
            <person name="Weon H.-Y."/>
            <person name="Lee S.A."/>
        </authorList>
    </citation>
    <scope>NUCLEOTIDE SEQUENCE [LARGE SCALE GENOMIC DNA]</scope>
    <source>
        <strain evidence="3 4">12200R-189</strain>
    </source>
</reference>
<dbReference type="InterPro" id="IPR036582">
    <property type="entry name" value="Mao_N_sf"/>
</dbReference>